<name>A0AAW7XIW1_9GAMM</name>
<evidence type="ECO:0000313" key="8">
    <source>
        <dbReference type="Proteomes" id="UP001177341"/>
    </source>
</evidence>
<dbReference type="PANTHER" id="PTHR43684:SF1">
    <property type="entry name" value="ENOYL-COA DELTA ISOMERASE 2"/>
    <property type="match status" value="1"/>
</dbReference>
<evidence type="ECO:0000313" key="5">
    <source>
        <dbReference type="EMBL" id="MDO6454161.1"/>
    </source>
</evidence>
<dbReference type="GO" id="GO:0004165">
    <property type="term" value="F:delta(3)-delta(2)-enoyl-CoA isomerase activity"/>
    <property type="evidence" value="ECO:0007669"/>
    <property type="project" value="UniProtKB-ARBA"/>
</dbReference>
<dbReference type="Proteomes" id="UP001177341">
    <property type="component" value="Unassembled WGS sequence"/>
</dbReference>
<dbReference type="AlphaFoldDB" id="A0AAW7XIW1"/>
<organism evidence="5 7">
    <name type="scientific">Neptunomonas phycophila</name>
    <dbReference type="NCBI Taxonomy" id="1572645"/>
    <lineage>
        <taxon>Bacteria</taxon>
        <taxon>Pseudomonadati</taxon>
        <taxon>Pseudomonadota</taxon>
        <taxon>Gammaproteobacteria</taxon>
        <taxon>Oceanospirillales</taxon>
        <taxon>Oceanospirillaceae</taxon>
        <taxon>Neptunomonas</taxon>
    </lineage>
</organism>
<comment type="subcellular location">
    <subcellularLocation>
        <location evidence="1">Peroxisome</location>
    </subcellularLocation>
</comment>
<accession>A0AAW7XIW1</accession>
<evidence type="ECO:0000313" key="7">
    <source>
        <dbReference type="Proteomes" id="UP001169862"/>
    </source>
</evidence>
<proteinExistence type="inferred from homology"/>
<reference evidence="5" key="1">
    <citation type="submission" date="2023-07" db="EMBL/GenBank/DDBJ databases">
        <title>Genome content predicts the carbon catabolic preferences of heterotrophic bacteria.</title>
        <authorList>
            <person name="Gralka M."/>
        </authorList>
    </citation>
    <scope>NUCLEOTIDE SEQUENCE</scope>
    <source>
        <strain evidence="6">5G01</strain>
        <strain evidence="5">I2M16</strain>
    </source>
</reference>
<dbReference type="CDD" id="cd06558">
    <property type="entry name" value="crotonase-like"/>
    <property type="match status" value="1"/>
</dbReference>
<dbReference type="PANTHER" id="PTHR43684">
    <property type="match status" value="1"/>
</dbReference>
<dbReference type="Proteomes" id="UP001169862">
    <property type="component" value="Unassembled WGS sequence"/>
</dbReference>
<comment type="similarity">
    <text evidence="2">Belongs to the enoyl-CoA hydratase/isomerase family.</text>
</comment>
<dbReference type="RefSeq" id="WP_215150938.1">
    <property type="nucleotide sequence ID" value="NZ_CAXHZV010000007.1"/>
</dbReference>
<comment type="caution">
    <text evidence="5">The sequence shown here is derived from an EMBL/GenBank/DDBJ whole genome shotgun (WGS) entry which is preliminary data.</text>
</comment>
<gene>
    <name evidence="5" type="ORF">Q4490_11375</name>
    <name evidence="6" type="ORF">Q8W30_11725</name>
</gene>
<dbReference type="Gene3D" id="1.10.12.10">
    <property type="entry name" value="Lyase 2-enoyl-coa Hydratase, Chain A, domain 2"/>
    <property type="match status" value="1"/>
</dbReference>
<evidence type="ECO:0000256" key="4">
    <source>
        <dbReference type="ARBA" id="ARBA00023235"/>
    </source>
</evidence>
<keyword evidence="4" id="KW-0413">Isomerase</keyword>
<dbReference type="EMBL" id="JAUOPG010000007">
    <property type="protein sequence ID" value="MDO6454161.1"/>
    <property type="molecule type" value="Genomic_DNA"/>
</dbReference>
<dbReference type="Gene3D" id="3.90.226.10">
    <property type="entry name" value="2-enoyl-CoA Hydratase, Chain A, domain 1"/>
    <property type="match status" value="1"/>
</dbReference>
<sequence length="245" mass="26650">MAVHQALDNHILTLMIDRPAKRNALTIDMYQALIDGLEYAEQDDGIRAVIITGQVDCFSAGNDIPDFIAAASNPERAARPLEFLQTIANFTKPLVAAVAGDAVGIGTSMLLHCDLVYAKSDARFQLPFTKLALVPEGGTSLLMPRQLGHHLTYELLILGEPFSGERAAQLGLINGTVENPLAFAQQQADKLAKMPAESLKISKQMIKAPIQESLNKTLVDEVEQFKKRLTSQEAQAAFMAFMSKG</sequence>
<evidence type="ECO:0000313" key="6">
    <source>
        <dbReference type="EMBL" id="MDP2523242.1"/>
    </source>
</evidence>
<dbReference type="InterPro" id="IPR051053">
    <property type="entry name" value="ECH/Chromodomain_protein"/>
</dbReference>
<evidence type="ECO:0000256" key="1">
    <source>
        <dbReference type="ARBA" id="ARBA00004275"/>
    </source>
</evidence>
<dbReference type="EMBL" id="JAUYVO010000007">
    <property type="protein sequence ID" value="MDP2523242.1"/>
    <property type="molecule type" value="Genomic_DNA"/>
</dbReference>
<protein>
    <submittedName>
        <fullName evidence="5">Enoyl-CoA hydratase-related protein</fullName>
    </submittedName>
</protein>
<dbReference type="Pfam" id="PF00378">
    <property type="entry name" value="ECH_1"/>
    <property type="match status" value="1"/>
</dbReference>
<dbReference type="InterPro" id="IPR014748">
    <property type="entry name" value="Enoyl-CoA_hydra_C"/>
</dbReference>
<evidence type="ECO:0000256" key="3">
    <source>
        <dbReference type="ARBA" id="ARBA00023140"/>
    </source>
</evidence>
<keyword evidence="8" id="KW-1185">Reference proteome</keyword>
<keyword evidence="3" id="KW-0576">Peroxisome</keyword>
<dbReference type="InterPro" id="IPR029045">
    <property type="entry name" value="ClpP/crotonase-like_dom_sf"/>
</dbReference>
<dbReference type="InterPro" id="IPR001753">
    <property type="entry name" value="Enoyl-CoA_hydra/iso"/>
</dbReference>
<dbReference type="SUPFAM" id="SSF52096">
    <property type="entry name" value="ClpP/crotonase"/>
    <property type="match status" value="1"/>
</dbReference>
<evidence type="ECO:0000256" key="2">
    <source>
        <dbReference type="ARBA" id="ARBA00005254"/>
    </source>
</evidence>